<evidence type="ECO:0000313" key="1">
    <source>
        <dbReference type="EMBL" id="SEF79966.1"/>
    </source>
</evidence>
<keyword evidence="2" id="KW-1185">Reference proteome</keyword>
<dbReference type="AlphaFoldDB" id="A0A1H5UY74"/>
<organism evidence="1 2">
    <name type="scientific">Bryocella elongata</name>
    <dbReference type="NCBI Taxonomy" id="863522"/>
    <lineage>
        <taxon>Bacteria</taxon>
        <taxon>Pseudomonadati</taxon>
        <taxon>Acidobacteriota</taxon>
        <taxon>Terriglobia</taxon>
        <taxon>Terriglobales</taxon>
        <taxon>Acidobacteriaceae</taxon>
        <taxon>Bryocella</taxon>
    </lineage>
</organism>
<accession>A0A1H5UY74</accession>
<name>A0A1H5UY74_9BACT</name>
<gene>
    <name evidence="1" type="ORF">SAMN05421819_1262</name>
</gene>
<dbReference type="EMBL" id="FNVA01000001">
    <property type="protein sequence ID" value="SEF79966.1"/>
    <property type="molecule type" value="Genomic_DNA"/>
</dbReference>
<dbReference type="Proteomes" id="UP000236728">
    <property type="component" value="Unassembled WGS sequence"/>
</dbReference>
<dbReference type="OrthoDB" id="123343at2"/>
<proteinExistence type="predicted"/>
<reference evidence="1 2" key="1">
    <citation type="submission" date="2016-10" db="EMBL/GenBank/DDBJ databases">
        <authorList>
            <person name="de Groot N.N."/>
        </authorList>
    </citation>
    <scope>NUCLEOTIDE SEQUENCE [LARGE SCALE GENOMIC DNA]</scope>
    <source>
        <strain evidence="1 2">DSM 22489</strain>
    </source>
</reference>
<dbReference type="RefSeq" id="WP_103932057.1">
    <property type="nucleotide sequence ID" value="NZ_FNVA01000001.1"/>
</dbReference>
<sequence>MSQPKPGERFSYSFLDEEGDLSHAAVVESILSNHEEGLSPEIDEYAADWLEALPLDPPPDSGGPVKSFTVMLGTNDKTYIQGRLVTLTFER</sequence>
<evidence type="ECO:0000313" key="2">
    <source>
        <dbReference type="Proteomes" id="UP000236728"/>
    </source>
</evidence>
<protein>
    <submittedName>
        <fullName evidence="1">Uncharacterized protein</fullName>
    </submittedName>
</protein>